<dbReference type="Gene3D" id="3.40.50.2300">
    <property type="match status" value="2"/>
</dbReference>
<dbReference type="Pfam" id="PF02608">
    <property type="entry name" value="Bmp"/>
    <property type="match status" value="1"/>
</dbReference>
<dbReference type="GO" id="GO:0005886">
    <property type="term" value="C:plasma membrane"/>
    <property type="evidence" value="ECO:0007669"/>
    <property type="project" value="InterPro"/>
</dbReference>
<dbReference type="Proteomes" id="UP000184603">
    <property type="component" value="Unassembled WGS sequence"/>
</dbReference>
<protein>
    <submittedName>
        <fullName evidence="4">Nucleoside-binding protein</fullName>
    </submittedName>
</protein>
<evidence type="ECO:0000256" key="1">
    <source>
        <dbReference type="ARBA" id="ARBA00022729"/>
    </source>
</evidence>
<dbReference type="AlphaFoldDB" id="A0A1M7Y564"/>
<keyword evidence="5" id="KW-1185">Reference proteome</keyword>
<evidence type="ECO:0000259" key="3">
    <source>
        <dbReference type="Pfam" id="PF02608"/>
    </source>
</evidence>
<dbReference type="OrthoDB" id="9769871at2"/>
<accession>A0A1M7Y564</accession>
<reference evidence="4 5" key="1">
    <citation type="submission" date="2016-12" db="EMBL/GenBank/DDBJ databases">
        <authorList>
            <person name="Song W.-J."/>
            <person name="Kurnit D.M."/>
        </authorList>
    </citation>
    <scope>NUCLEOTIDE SEQUENCE [LARGE SCALE GENOMIC DNA]</scope>
    <source>
        <strain evidence="4 5">DSM 18488</strain>
    </source>
</reference>
<organism evidence="4 5">
    <name type="scientific">Desulfopila aestuarii DSM 18488</name>
    <dbReference type="NCBI Taxonomy" id="1121416"/>
    <lineage>
        <taxon>Bacteria</taxon>
        <taxon>Pseudomonadati</taxon>
        <taxon>Thermodesulfobacteriota</taxon>
        <taxon>Desulfobulbia</taxon>
        <taxon>Desulfobulbales</taxon>
        <taxon>Desulfocapsaceae</taxon>
        <taxon>Desulfopila</taxon>
    </lineage>
</organism>
<dbReference type="InterPro" id="IPR003760">
    <property type="entry name" value="PnrA-like"/>
</dbReference>
<name>A0A1M7Y564_9BACT</name>
<dbReference type="PANTHER" id="PTHR43208">
    <property type="entry name" value="ABC TRANSPORTER SUBSTRATE-BINDING PROTEIN"/>
    <property type="match status" value="1"/>
</dbReference>
<keyword evidence="1 2" id="KW-0732">Signal</keyword>
<evidence type="ECO:0000256" key="2">
    <source>
        <dbReference type="SAM" id="SignalP"/>
    </source>
</evidence>
<proteinExistence type="predicted"/>
<feature type="domain" description="ABC transporter substrate-binding protein PnrA-like" evidence="3">
    <location>
        <begin position="32"/>
        <end position="303"/>
    </location>
</feature>
<dbReference type="RefSeq" id="WP_073613219.1">
    <property type="nucleotide sequence ID" value="NZ_FRFE01000007.1"/>
</dbReference>
<sequence>MKRIRIMLLTLVAACLLALPWSQAQAADYPFGLLLVGPANDHGWSQAHFEAAQVIEKELTGAKMLYIDKVNPADRPGVTIPMLVDDLVSKGAKLIIANSDDMKDGVREAAMMHPEVKFIHISGDDVLTGKSDKNLSNLMGRMEYGKMMAGFVAAMTSKTGKIAYLGPLVNAETRRLVSSSYLGAHYAWTQVLKKPAADLQFKVSWIGFWFNIPGVTSDPTLVTNSFFDGGYDVVISGIDTTEALVVANQKRKEGKEVFAIPYDYKGACDPAPDACLGVPYFNWVPGYKKMIGEAMTDKWEQNFLWLGPDWADINNMETSSIGFVEGSVMTAEQKAALADFQKALAGGLNLFTGPLNFQDGSAFLAAGATATDEQVWNLPKLLEGMEGAGE</sequence>
<feature type="chain" id="PRO_5012703646" evidence="2">
    <location>
        <begin position="27"/>
        <end position="390"/>
    </location>
</feature>
<evidence type="ECO:0000313" key="4">
    <source>
        <dbReference type="EMBL" id="SHO47559.1"/>
    </source>
</evidence>
<gene>
    <name evidence="4" type="ORF">SAMN02745220_01917</name>
</gene>
<feature type="signal peptide" evidence="2">
    <location>
        <begin position="1"/>
        <end position="26"/>
    </location>
</feature>
<dbReference type="EMBL" id="FRFE01000007">
    <property type="protein sequence ID" value="SHO47559.1"/>
    <property type="molecule type" value="Genomic_DNA"/>
</dbReference>
<dbReference type="InterPro" id="IPR052910">
    <property type="entry name" value="ABC-Purine-Binding"/>
</dbReference>
<evidence type="ECO:0000313" key="5">
    <source>
        <dbReference type="Proteomes" id="UP000184603"/>
    </source>
</evidence>
<dbReference type="PANTHER" id="PTHR43208:SF1">
    <property type="entry name" value="ABC TRANSPORTER SUBSTRATE-BINDING PROTEIN"/>
    <property type="match status" value="1"/>
</dbReference>
<dbReference type="STRING" id="1121416.SAMN02745220_01917"/>